<reference evidence="2 4" key="1">
    <citation type="submission" date="2014-04" db="EMBL/GenBank/DDBJ databases">
        <title>Variable characteristics of bacteriocin-producing Streptococcus salivarius strains isolated from Malaysian subjects.</title>
        <authorList>
            <person name="Philip K."/>
            <person name="Barbour A."/>
        </authorList>
    </citation>
    <scope>NUCLEOTIDE SEQUENCE [LARGE SCALE GENOMIC DNA]</scope>
    <source>
        <strain evidence="2 4">NU10</strain>
    </source>
</reference>
<dbReference type="Proteomes" id="UP000027855">
    <property type="component" value="Unassembled WGS sequence"/>
</dbReference>
<evidence type="ECO:0000313" key="2">
    <source>
        <dbReference type="EMBL" id="KEO43757.1"/>
    </source>
</evidence>
<reference evidence="3" key="2">
    <citation type="submission" date="2023-01" db="EMBL/GenBank/DDBJ databases">
        <title>Human gut microbiome strain richness.</title>
        <authorList>
            <person name="Chen-Liaw A."/>
        </authorList>
    </citation>
    <scope>NUCLEOTIDE SEQUENCE</scope>
    <source>
        <strain evidence="3">1001095st1_G4_1001095IJ_161003</strain>
    </source>
</reference>
<dbReference type="EMBL" id="JAQMJT010000002">
    <property type="protein sequence ID" value="MDB8613385.1"/>
    <property type="molecule type" value="Genomic_DNA"/>
</dbReference>
<protein>
    <submittedName>
        <fullName evidence="2">Uncharacterized protein</fullName>
    </submittedName>
</protein>
<gene>
    <name evidence="2" type="ORF">DL07_06310</name>
    <name evidence="3" type="ORF">PNU26_03070</name>
</gene>
<accession>A0A074IU06</accession>
<evidence type="ECO:0000313" key="3">
    <source>
        <dbReference type="EMBL" id="MDB8613385.1"/>
    </source>
</evidence>
<organism evidence="2 4">
    <name type="scientific">Streptococcus salivarius</name>
    <dbReference type="NCBI Taxonomy" id="1304"/>
    <lineage>
        <taxon>Bacteria</taxon>
        <taxon>Bacillati</taxon>
        <taxon>Bacillota</taxon>
        <taxon>Bacilli</taxon>
        <taxon>Lactobacillales</taxon>
        <taxon>Streptococcaceae</taxon>
        <taxon>Streptococcus</taxon>
    </lineage>
</organism>
<dbReference type="AlphaFoldDB" id="A0A074IU06"/>
<evidence type="ECO:0000313" key="4">
    <source>
        <dbReference type="Proteomes" id="UP000027855"/>
    </source>
</evidence>
<name>A0A074IU06_STRSL</name>
<dbReference type="EMBL" id="JJMT01000026">
    <property type="protein sequence ID" value="KEO43757.1"/>
    <property type="molecule type" value="Genomic_DNA"/>
</dbReference>
<feature type="region of interest" description="Disordered" evidence="1">
    <location>
        <begin position="290"/>
        <end position="315"/>
    </location>
</feature>
<evidence type="ECO:0000256" key="1">
    <source>
        <dbReference type="SAM" id="MobiDB-lite"/>
    </source>
</evidence>
<dbReference type="Proteomes" id="UP001210204">
    <property type="component" value="Unassembled WGS sequence"/>
</dbReference>
<proteinExistence type="predicted"/>
<comment type="caution">
    <text evidence="2">The sequence shown here is derived from an EMBL/GenBank/DDBJ whole genome shotgun (WGS) entry which is preliminary data.</text>
</comment>
<sequence>MIKKILRFPFSKRGRIYTATLLTLFFLGNAYVKHKFHEKAVEELQIALKADKVTDNEIFGSRHQYVAISQEEPTYYNSEDNVATELIGRNHFVRYYDTMSSLHQAHLVVYDINKDFKKKIINLTPYLKKIKDFKDIKELVVSLRAIDGYDYVFLENSQNDKQFAYNLDTNQFLTRDLPDYSYSKDEMLYFGDKSSARNQVNDSNMWGYLKREGNLDELLRMSPAQTNNHLSAHLNVILEIDNVDTSKQENQINLFNENSEVKPIYEEAVNQTTTNSNTLKKFKVLTRQGKEGDFPVGPTEPVKSSLPNKPSQPKKVPEFNVFPDSIFPIKPLSFSDILNKKAEQDYQKDYRAYEKARQKAQKDYDRKYDAYKKKLAQYESYRDREYDKQSQIYFSPEEQTNDILHWLGTNGEQAIVISVEDGAGIRKEIHSFADIKEWVDKHDYDSSIKSDFRDYKGGD</sequence>
<dbReference type="RefSeq" id="WP_037603193.1">
    <property type="nucleotide sequence ID" value="NZ_JADOZZ010000003.1"/>
</dbReference>